<dbReference type="Proteomes" id="UP000729402">
    <property type="component" value="Unassembled WGS sequence"/>
</dbReference>
<gene>
    <name evidence="1" type="ORF">GUJ93_ZPchr0006g45099</name>
</gene>
<name>A0A8J5SNI4_ZIZPA</name>
<dbReference type="AlphaFoldDB" id="A0A8J5SNI4"/>
<evidence type="ECO:0000313" key="2">
    <source>
        <dbReference type="Proteomes" id="UP000729402"/>
    </source>
</evidence>
<evidence type="ECO:0000313" key="1">
    <source>
        <dbReference type="EMBL" id="KAG8077165.1"/>
    </source>
</evidence>
<dbReference type="EMBL" id="JAAALK010000283">
    <property type="protein sequence ID" value="KAG8077165.1"/>
    <property type="molecule type" value="Genomic_DNA"/>
</dbReference>
<reference evidence="1" key="1">
    <citation type="journal article" date="2021" name="bioRxiv">
        <title>Whole Genome Assembly and Annotation of Northern Wild Rice, Zizania palustris L., Supports a Whole Genome Duplication in the Zizania Genus.</title>
        <authorList>
            <person name="Haas M."/>
            <person name="Kono T."/>
            <person name="Macchietto M."/>
            <person name="Millas R."/>
            <person name="McGilp L."/>
            <person name="Shao M."/>
            <person name="Duquette J."/>
            <person name="Hirsch C.N."/>
            <person name="Kimball J."/>
        </authorList>
    </citation>
    <scope>NUCLEOTIDE SEQUENCE</scope>
    <source>
        <tissue evidence="1">Fresh leaf tissue</tissue>
    </source>
</reference>
<proteinExistence type="predicted"/>
<dbReference type="OrthoDB" id="1728974at2759"/>
<reference evidence="1" key="2">
    <citation type="submission" date="2021-02" db="EMBL/GenBank/DDBJ databases">
        <authorList>
            <person name="Kimball J.A."/>
            <person name="Haas M.W."/>
            <person name="Macchietto M."/>
            <person name="Kono T."/>
            <person name="Duquette J."/>
            <person name="Shao M."/>
        </authorList>
    </citation>
    <scope>NUCLEOTIDE SEQUENCE</scope>
    <source>
        <tissue evidence="1">Fresh leaf tissue</tissue>
    </source>
</reference>
<keyword evidence="2" id="KW-1185">Reference proteome</keyword>
<accession>A0A8J5SNI4</accession>
<sequence>MYQTGAWAAGRHVYRAAGWHVSNSTDRDLPRELVMASLLIGRYTCIEETNNTKRNLMDIATCDPVQRMSLRFVYENTF</sequence>
<organism evidence="1 2">
    <name type="scientific">Zizania palustris</name>
    <name type="common">Northern wild rice</name>
    <dbReference type="NCBI Taxonomy" id="103762"/>
    <lineage>
        <taxon>Eukaryota</taxon>
        <taxon>Viridiplantae</taxon>
        <taxon>Streptophyta</taxon>
        <taxon>Embryophyta</taxon>
        <taxon>Tracheophyta</taxon>
        <taxon>Spermatophyta</taxon>
        <taxon>Magnoliopsida</taxon>
        <taxon>Liliopsida</taxon>
        <taxon>Poales</taxon>
        <taxon>Poaceae</taxon>
        <taxon>BOP clade</taxon>
        <taxon>Oryzoideae</taxon>
        <taxon>Oryzeae</taxon>
        <taxon>Zizaniinae</taxon>
        <taxon>Zizania</taxon>
    </lineage>
</organism>
<protein>
    <submittedName>
        <fullName evidence="1">Uncharacterized protein</fullName>
    </submittedName>
</protein>
<comment type="caution">
    <text evidence="1">The sequence shown here is derived from an EMBL/GenBank/DDBJ whole genome shotgun (WGS) entry which is preliminary data.</text>
</comment>